<dbReference type="Proteomes" id="UP001164250">
    <property type="component" value="Chromosome 8"/>
</dbReference>
<sequence>MGEFRQHVADKHQAFEEFQVVVLDSLRTLQAQVEELRSGLEESKGDWAFCKRAVANGVVTNAAPPARVEVPRPRKYGGKRDAQELENFLWSMERYFEATNVQSEQERVNIATGYLEDHAIAWWQRKHAEIMQGTCIINTWELLKCEIKKQFYPGNVAYEARKKMRELKHTGPISRYVDEFSKLMLQVDNMNSEDLLFNFMEGLQPWAQRELQRRQVANISTALTEADTLVEFRKGETSKPKKDGKPDHGKGGKGDKPPHKKEWRKDGKKEYKRRENCYLCDGDHWIRDCPKRKAFNAMFEEKQPETSASETANMGCLQLLNALKVKPAQPKVQDKSLMHVEATINGKKVQALLDTGASHNFIKDSEARRLGLKVEKSDGWLKTVNAEAKPLGGVARNVELHLGTWSGKVSFSVAPLDDFNLVLGMEFLRQFNAVPLPRYNSMCILEGVPCMVPTVSKAAPSNQLSAMQIEKGLKRKEETFLAMVHELEDEEGVDPMEPVPGEISKVLEEYKDVMPSELPKCLPLRREVDHKIELEPGANPPAKAPYRMSPPELDELRRQLKDLLEAGFIKPSKAPYGAPVLFQKKHDGSLRLCIDYRALNKVTIKNKYPIPLIADLFDQLGQAKYFSKLDLRSGYYQVRIAEGDEPKTACVTRYGAFEFKVMPFGLTNAPATFCTLMNHIFHPYLDRFVVVYLDDIVVYSNTLEEHAEHLRTVFRVLQENKLYVKREKCSFAKPEVEFLGHKITDGKLIMDKAKVKAIAEWEAPTKVTELRSFLGLVNYYRRFIKGYSTIAAPLTDLLKKAIKWEWTVDRQQAFDTLKRAIMEEPVLALPDHARPFEVHTDASDFAIGGVLMQEEHPIAFESRKLNDTERRYTVQEKEMTAVVHCLRTWRHYLLGSKFLVKTDNVATSYFQSQKKLSPKQARWQDFLAEFDYVLEYKPGKANLVADALSRKAELAAISKIQGDLLKLVKEGLEHDALAKQLISLARDGKTKRFWVEDGLLYTKGRRVYVPKWGNLRRNLIKECHDTKWAGHPRQRRTRALLEAAYYWPQMWDDVEQFVRTCLVCQQDKVEHQSPAGLLEPLPTPSRPWESISMDFIVCLPKSEGFTTIIVVVDRLSKYATFIPAPKECTAEDTAKLFFKHVVKYWGLPKSIISDRDSRFTGRFWTELFKLMGSALHFSTSFHPQTDGQTERVNALLEIYLRHFVSANQLDWAKLLDVAQFSYNLQRSEATNKSPFEVVMGQQPLTPHTLGTSYKGSSPAAFKVAKSWHEQADITRVYLDKATKKMKKWADKKRRHIEYNVGDLVLVKILPSQHKSTRSLHKALVRRYEGPFPIIKRVGNVSYKLDLPSWLRLHPVFHVSCLKPYHEDTEDPGRGEPKRIPFGNTKFYDKEVECVLADRVVRQKGYPPSREYFVKWKGLPKSEASWEPESALWQFKDKVREFHEESTRTSPD</sequence>
<proteinExistence type="predicted"/>
<organism evidence="1 2">
    <name type="scientific">Pistacia atlantica</name>
    <dbReference type="NCBI Taxonomy" id="434234"/>
    <lineage>
        <taxon>Eukaryota</taxon>
        <taxon>Viridiplantae</taxon>
        <taxon>Streptophyta</taxon>
        <taxon>Embryophyta</taxon>
        <taxon>Tracheophyta</taxon>
        <taxon>Spermatophyta</taxon>
        <taxon>Magnoliopsida</taxon>
        <taxon>eudicotyledons</taxon>
        <taxon>Gunneridae</taxon>
        <taxon>Pentapetalae</taxon>
        <taxon>rosids</taxon>
        <taxon>malvids</taxon>
        <taxon>Sapindales</taxon>
        <taxon>Anacardiaceae</taxon>
        <taxon>Pistacia</taxon>
    </lineage>
</organism>
<accession>A0ACC1ASG0</accession>
<name>A0ACC1ASG0_9ROSI</name>
<evidence type="ECO:0000313" key="1">
    <source>
        <dbReference type="EMBL" id="KAJ0089616.1"/>
    </source>
</evidence>
<comment type="caution">
    <text evidence="1">The sequence shown here is derived from an EMBL/GenBank/DDBJ whole genome shotgun (WGS) entry which is preliminary data.</text>
</comment>
<keyword evidence="2" id="KW-1185">Reference proteome</keyword>
<reference evidence="2" key="1">
    <citation type="journal article" date="2023" name="G3 (Bethesda)">
        <title>Genome assembly and association tests identify interacting loci associated with vigor, precocity, and sex in interspecific pistachio rootstocks.</title>
        <authorList>
            <person name="Palmer W."/>
            <person name="Jacygrad E."/>
            <person name="Sagayaradj S."/>
            <person name="Cavanaugh K."/>
            <person name="Han R."/>
            <person name="Bertier L."/>
            <person name="Beede B."/>
            <person name="Kafkas S."/>
            <person name="Golino D."/>
            <person name="Preece J."/>
            <person name="Michelmore R."/>
        </authorList>
    </citation>
    <scope>NUCLEOTIDE SEQUENCE [LARGE SCALE GENOMIC DNA]</scope>
</reference>
<evidence type="ECO:0000313" key="2">
    <source>
        <dbReference type="Proteomes" id="UP001164250"/>
    </source>
</evidence>
<gene>
    <name evidence="1" type="ORF">Patl1_14890</name>
</gene>
<dbReference type="EMBL" id="CM047904">
    <property type="protein sequence ID" value="KAJ0089616.1"/>
    <property type="molecule type" value="Genomic_DNA"/>
</dbReference>
<protein>
    <submittedName>
        <fullName evidence="1">Uncharacterized protein</fullName>
    </submittedName>
</protein>